<dbReference type="OrthoDB" id="1115230at2"/>
<proteinExistence type="predicted"/>
<dbReference type="RefSeq" id="WP_025066264.1">
    <property type="nucleotide sequence ID" value="NZ_CP013195.1"/>
</dbReference>
<dbReference type="eggNOG" id="COG0322">
    <property type="taxonomic scope" value="Bacteria"/>
</dbReference>
<evidence type="ECO:0008006" key="3">
    <source>
        <dbReference type="Google" id="ProtNLM"/>
    </source>
</evidence>
<dbReference type="Proteomes" id="UP000056252">
    <property type="component" value="Chromosome"/>
</dbReference>
<dbReference type="KEGG" id="peo:AS203_07710"/>
<organism evidence="1 2">
    <name type="scientific">Hoylesella enoeca</name>
    <dbReference type="NCBI Taxonomy" id="76123"/>
    <lineage>
        <taxon>Bacteria</taxon>
        <taxon>Pseudomonadati</taxon>
        <taxon>Bacteroidota</taxon>
        <taxon>Bacteroidia</taxon>
        <taxon>Bacteroidales</taxon>
        <taxon>Prevotellaceae</taxon>
        <taxon>Hoylesella</taxon>
    </lineage>
</organism>
<protein>
    <recommendedName>
        <fullName evidence="3">DUF4837 domain-containing protein</fullName>
    </recommendedName>
</protein>
<evidence type="ECO:0000313" key="2">
    <source>
        <dbReference type="Proteomes" id="UP000056252"/>
    </source>
</evidence>
<reference evidence="2" key="1">
    <citation type="submission" date="2015-11" db="EMBL/GenBank/DDBJ databases">
        <authorList>
            <person name="Holder M.E."/>
            <person name="Ajami N.J."/>
            <person name="Petrosino J.F."/>
        </authorList>
    </citation>
    <scope>NUCLEOTIDE SEQUENCE [LARGE SCALE GENOMIC DNA]</scope>
    <source>
        <strain evidence="2">F0113</strain>
    </source>
</reference>
<keyword evidence="2" id="KW-1185">Reference proteome</keyword>
<dbReference type="PROSITE" id="PS51257">
    <property type="entry name" value="PROKAR_LIPOPROTEIN"/>
    <property type="match status" value="1"/>
</dbReference>
<name>A0A0S2KKZ7_9BACT</name>
<dbReference type="AlphaFoldDB" id="A0A0S2KKZ7"/>
<dbReference type="STRING" id="76123.AS203_07710"/>
<dbReference type="Pfam" id="PF16125">
    <property type="entry name" value="DUF4837"/>
    <property type="match status" value="1"/>
</dbReference>
<sequence length="309" mass="35133">MRKAVSWITLALLLFSCGGESLLPKSGGHPYEVLLVDDRDSLVYRALDADAEGLPQSEPSFDISTVDRAHYNQVVKQARSIVIVHVDSKLFDRTRIRYERNLYARPQLVVYIGTPSGAALKRAMPMLAPRLRSLLTRFEINVEIIRLKRKHNIEAEKTIHKMFGARMWVPAELTASKRGRDFLWLSDNAPSGMRNLCIYRLRSTDAERFIRQRDSVMQLNIKGETDSMFMKTVAGSCSIHPLAPKAENGFLVRGLWEMKGDAMGGPFVCRVVRKNSWTLVAEAFVYAPEMKKRNRIRQLEASLHTLATQ</sequence>
<dbReference type="EMBL" id="CP013195">
    <property type="protein sequence ID" value="ALO48977.1"/>
    <property type="molecule type" value="Genomic_DNA"/>
</dbReference>
<dbReference type="InterPro" id="IPR032286">
    <property type="entry name" value="DUF4837"/>
</dbReference>
<gene>
    <name evidence="1" type="ORF">AS203_07710</name>
</gene>
<accession>A0A0S2KKZ7</accession>
<evidence type="ECO:0000313" key="1">
    <source>
        <dbReference type="EMBL" id="ALO48977.1"/>
    </source>
</evidence>